<dbReference type="AlphaFoldDB" id="A0A9W6TEY6"/>
<protein>
    <submittedName>
        <fullName evidence="2">Unnamed protein product</fullName>
    </submittedName>
</protein>
<feature type="compositionally biased region" description="Basic and acidic residues" evidence="1">
    <location>
        <begin position="93"/>
        <end position="103"/>
    </location>
</feature>
<keyword evidence="3" id="KW-1185">Reference proteome</keyword>
<reference evidence="2" key="1">
    <citation type="submission" date="2023-04" db="EMBL/GenBank/DDBJ databases">
        <title>Phytophthora lilii NBRC 32176.</title>
        <authorList>
            <person name="Ichikawa N."/>
            <person name="Sato H."/>
            <person name="Tonouchi N."/>
        </authorList>
    </citation>
    <scope>NUCLEOTIDE SEQUENCE</scope>
    <source>
        <strain evidence="2">NBRC 32176</strain>
    </source>
</reference>
<gene>
    <name evidence="2" type="ORF">Plil01_000281400</name>
</gene>
<accession>A0A9W6TEY6</accession>
<proteinExistence type="predicted"/>
<dbReference type="Proteomes" id="UP001165083">
    <property type="component" value="Unassembled WGS sequence"/>
</dbReference>
<evidence type="ECO:0000256" key="1">
    <source>
        <dbReference type="SAM" id="MobiDB-lite"/>
    </source>
</evidence>
<evidence type="ECO:0000313" key="3">
    <source>
        <dbReference type="Proteomes" id="UP001165083"/>
    </source>
</evidence>
<name>A0A9W6TEY6_9STRA</name>
<feature type="region of interest" description="Disordered" evidence="1">
    <location>
        <begin position="70"/>
        <end position="139"/>
    </location>
</feature>
<evidence type="ECO:0000313" key="2">
    <source>
        <dbReference type="EMBL" id="GMF12166.1"/>
    </source>
</evidence>
<dbReference type="OrthoDB" id="5957327at2759"/>
<organism evidence="2 3">
    <name type="scientific">Phytophthora lilii</name>
    <dbReference type="NCBI Taxonomy" id="2077276"/>
    <lineage>
        <taxon>Eukaryota</taxon>
        <taxon>Sar</taxon>
        <taxon>Stramenopiles</taxon>
        <taxon>Oomycota</taxon>
        <taxon>Peronosporomycetes</taxon>
        <taxon>Peronosporales</taxon>
        <taxon>Peronosporaceae</taxon>
        <taxon>Phytophthora</taxon>
    </lineage>
</organism>
<dbReference type="EMBL" id="BSXW01000105">
    <property type="protein sequence ID" value="GMF12166.1"/>
    <property type="molecule type" value="Genomic_DNA"/>
</dbReference>
<feature type="compositionally biased region" description="Polar residues" evidence="1">
    <location>
        <begin position="112"/>
        <end position="122"/>
    </location>
</feature>
<comment type="caution">
    <text evidence="2">The sequence shown here is derived from an EMBL/GenBank/DDBJ whole genome shotgun (WGS) entry which is preliminary data.</text>
</comment>
<sequence length="139" mass="15141">MQRLCHAYTTCFNIADIFVCGAVYNGATRLEGGVEVVEDEESKQDSEDFAAHDELFSDLAMAALPMVDPACTLRSTQQSNPEDPDATQLVSRSDSESDPHDENAAPEGAAETETSSFDIVSDSNDESEDGSFYWDVTEE</sequence>